<evidence type="ECO:0000313" key="2">
    <source>
        <dbReference type="Proteomes" id="UP000614287"/>
    </source>
</evidence>
<evidence type="ECO:0008006" key="3">
    <source>
        <dbReference type="Google" id="ProtNLM"/>
    </source>
</evidence>
<name>A0A8J3CN78_9BURK</name>
<evidence type="ECO:0000313" key="1">
    <source>
        <dbReference type="EMBL" id="GHA74414.1"/>
    </source>
</evidence>
<gene>
    <name evidence="1" type="ORF">GCM10009007_14250</name>
</gene>
<proteinExistence type="predicted"/>
<reference evidence="1" key="1">
    <citation type="journal article" date="2014" name="Int. J. Syst. Evol. Microbiol.">
        <title>Complete genome sequence of Corynebacterium casei LMG S-19264T (=DSM 44701T), isolated from a smear-ripened cheese.</title>
        <authorList>
            <consortium name="US DOE Joint Genome Institute (JGI-PGF)"/>
            <person name="Walter F."/>
            <person name="Albersmeier A."/>
            <person name="Kalinowski J."/>
            <person name="Ruckert C."/>
        </authorList>
    </citation>
    <scope>NUCLEOTIDE SEQUENCE</scope>
    <source>
        <strain evidence="1">KCTC 32501</strain>
    </source>
</reference>
<dbReference type="AlphaFoldDB" id="A0A8J3CN78"/>
<sequence>MYSLVRFRPFAETEEFANVGVLACCPSLNFIDFKIVSPAANRVPLFFDRFDKARYRTIISEFKETLKDLVFKGLNLDGAGKRLLFQAFVHPREASITMSAYRVVMSDDPSNELSRLFEHYVRQNFDARLSAEKRVENDVKAIIKTTGRSFTTRTISEHGLSVAFPFVNVRDDEPYKIIKPMYLGQEKISEVYSHGDVWVGKIKRIRHRLPKQTLFAIDGNTHKDAINEISMELQSQDVIVQPYSVDNIRLFAIQ</sequence>
<keyword evidence="2" id="KW-1185">Reference proteome</keyword>
<organism evidence="1 2">
    <name type="scientific">Formosimonas limnophila</name>
    <dbReference type="NCBI Taxonomy" id="1384487"/>
    <lineage>
        <taxon>Bacteria</taxon>
        <taxon>Pseudomonadati</taxon>
        <taxon>Pseudomonadota</taxon>
        <taxon>Betaproteobacteria</taxon>
        <taxon>Burkholderiales</taxon>
        <taxon>Burkholderiaceae</taxon>
        <taxon>Formosimonas</taxon>
    </lineage>
</organism>
<dbReference type="Proteomes" id="UP000614287">
    <property type="component" value="Unassembled WGS sequence"/>
</dbReference>
<protein>
    <recommendedName>
        <fullName evidence="3">DUF3037 domain-containing protein</fullName>
    </recommendedName>
</protein>
<dbReference type="InterPro" id="IPR021398">
    <property type="entry name" value="DUF3037"/>
</dbReference>
<reference evidence="1" key="2">
    <citation type="submission" date="2020-09" db="EMBL/GenBank/DDBJ databases">
        <authorList>
            <person name="Sun Q."/>
            <person name="Kim S."/>
        </authorList>
    </citation>
    <scope>NUCLEOTIDE SEQUENCE</scope>
    <source>
        <strain evidence="1">KCTC 32501</strain>
    </source>
</reference>
<accession>A0A8J3CN78</accession>
<dbReference type="EMBL" id="BMZG01000007">
    <property type="protein sequence ID" value="GHA74414.1"/>
    <property type="molecule type" value="Genomic_DNA"/>
</dbReference>
<dbReference type="Pfam" id="PF11236">
    <property type="entry name" value="DUF3037"/>
    <property type="match status" value="1"/>
</dbReference>
<comment type="caution">
    <text evidence="1">The sequence shown here is derived from an EMBL/GenBank/DDBJ whole genome shotgun (WGS) entry which is preliminary data.</text>
</comment>